<dbReference type="KEGG" id="stae:HNV11_18660"/>
<keyword evidence="1" id="KW-0732">Signal</keyword>
<dbReference type="Gene3D" id="2.60.220.20">
    <property type="entry name" value="putative beta-Galactosidase from caulobacter crescentus"/>
    <property type="match status" value="1"/>
</dbReference>
<dbReference type="EMBL" id="CP053435">
    <property type="protein sequence ID" value="QJW91252.1"/>
    <property type="molecule type" value="Genomic_DNA"/>
</dbReference>
<sequence>MRFSTVLLFLQLAGFSLFAQSHKPPHLEKKGNTVQLVVNDKPFLVRGGELHNSTVSGAAYMRPVWAQMKKKHVNTVLAPVYWELIEPQEGKFDFALVDSLIYGARKQNLHLGILWFGAFKTTYSTYVPSWIKTNVEKYPRARNSKGELLPMLSVFSEANLKADAKAFKTLMQHIRQVDEKDQTVIMAQVENEVGIFNNPRDYSDAANKAYDQGVPADLMRYLAANKGKLQPEIDSVWRASGYKTSGSWEEVFGKSQLDEKNPKVFSYFPEELFSVHQYTRFVGQLAGAGKEAYPIPMFVNAWPKAAGFTGVPGKYPSGGPVPHTLDIWRANAPAIDFITPNVYASKQGIYNLVEQYHRPGNPVFIPEIRQGLEPANLALWIYGQHDAMGVAPFGIDATPAEEDPFTKTFAVLEQVQELILQHQGKGTMAGVFVDTTAKSQTFTLPGYSVKADLVVPRVFPGAPPAVKSATLAGGLVFAVGPDEFIAVGRDYELTFTPLTANAQKPQVDVDFMDEGSFVNDKWVTTRRLNGDEGTGGGSIGSFAIKNTRVGMLRFQKNPNGDYSVVRIKFYRY</sequence>
<feature type="chain" id="PRO_5026922718" evidence="1">
    <location>
        <begin position="20"/>
        <end position="572"/>
    </location>
</feature>
<gene>
    <name evidence="4" type="ORF">HNV11_18660</name>
</gene>
<evidence type="ECO:0000313" key="4">
    <source>
        <dbReference type="EMBL" id="QJW91252.1"/>
    </source>
</evidence>
<evidence type="ECO:0000256" key="1">
    <source>
        <dbReference type="SAM" id="SignalP"/>
    </source>
</evidence>
<dbReference type="SUPFAM" id="SSF51445">
    <property type="entry name" value="(Trans)glycosidases"/>
    <property type="match status" value="1"/>
</dbReference>
<evidence type="ECO:0000259" key="2">
    <source>
        <dbReference type="Pfam" id="PF01301"/>
    </source>
</evidence>
<dbReference type="InterPro" id="IPR017853">
    <property type="entry name" value="GH"/>
</dbReference>
<dbReference type="Pfam" id="PF18120">
    <property type="entry name" value="DUF5597"/>
    <property type="match status" value="1"/>
</dbReference>
<reference evidence="4 5" key="1">
    <citation type="submission" date="2020-05" db="EMBL/GenBank/DDBJ databases">
        <title>Genome sequencing of Spirosoma sp. TS118.</title>
        <authorList>
            <person name="Lee J.-H."/>
            <person name="Jeong S."/>
            <person name="Zhao L."/>
            <person name="Jung J.-H."/>
            <person name="Kim M.-K."/>
            <person name="Lim S."/>
        </authorList>
    </citation>
    <scope>NUCLEOTIDE SEQUENCE [LARGE SCALE GENOMIC DNA]</scope>
    <source>
        <strain evidence="4 5">TS118</strain>
    </source>
</reference>
<dbReference type="RefSeq" id="WP_171741099.1">
    <property type="nucleotide sequence ID" value="NZ_CP053435.1"/>
</dbReference>
<evidence type="ECO:0000313" key="5">
    <source>
        <dbReference type="Proteomes" id="UP000502756"/>
    </source>
</evidence>
<dbReference type="Gene3D" id="3.20.20.80">
    <property type="entry name" value="Glycosidases"/>
    <property type="match status" value="1"/>
</dbReference>
<feature type="signal peptide" evidence="1">
    <location>
        <begin position="1"/>
        <end position="19"/>
    </location>
</feature>
<dbReference type="Proteomes" id="UP000502756">
    <property type="component" value="Chromosome"/>
</dbReference>
<keyword evidence="5" id="KW-1185">Reference proteome</keyword>
<organism evidence="4 5">
    <name type="scientific">Spirosoma taeanense</name>
    <dbReference type="NCBI Taxonomy" id="2735870"/>
    <lineage>
        <taxon>Bacteria</taxon>
        <taxon>Pseudomonadati</taxon>
        <taxon>Bacteroidota</taxon>
        <taxon>Cytophagia</taxon>
        <taxon>Cytophagales</taxon>
        <taxon>Cytophagaceae</taxon>
        <taxon>Spirosoma</taxon>
    </lineage>
</organism>
<dbReference type="FunFam" id="3.20.20.80:FF:000135">
    <property type="entry name" value="Beta-galactosidase, putative, bgl35A"/>
    <property type="match status" value="1"/>
</dbReference>
<feature type="domain" description="DUF5597" evidence="3">
    <location>
        <begin position="405"/>
        <end position="534"/>
    </location>
</feature>
<name>A0A6M5YE56_9BACT</name>
<dbReference type="Pfam" id="PF01301">
    <property type="entry name" value="Glyco_hydro_35"/>
    <property type="match status" value="1"/>
</dbReference>
<protein>
    <submittedName>
        <fullName evidence="4">DUF5597 domain-containing protein</fullName>
    </submittedName>
</protein>
<dbReference type="AlphaFoldDB" id="A0A6M5YE56"/>
<dbReference type="InterPro" id="IPR040719">
    <property type="entry name" value="DUF5597"/>
</dbReference>
<accession>A0A6M5YE56</accession>
<proteinExistence type="predicted"/>
<feature type="domain" description="Glycoside hydrolase 35 catalytic" evidence="2">
    <location>
        <begin position="35"/>
        <end position="274"/>
    </location>
</feature>
<evidence type="ECO:0000259" key="3">
    <source>
        <dbReference type="Pfam" id="PF18120"/>
    </source>
</evidence>
<dbReference type="InterPro" id="IPR031330">
    <property type="entry name" value="Gly_Hdrlase_35_cat"/>
</dbReference>